<dbReference type="InterPro" id="IPR002575">
    <property type="entry name" value="Aminoglycoside_PTrfase"/>
</dbReference>
<dbReference type="PANTHER" id="PTHR21310">
    <property type="entry name" value="AMINOGLYCOSIDE PHOSPHOTRANSFERASE-RELATED-RELATED"/>
    <property type="match status" value="1"/>
</dbReference>
<evidence type="ECO:0000313" key="3">
    <source>
        <dbReference type="Proteomes" id="UP000715441"/>
    </source>
</evidence>
<feature type="domain" description="Aminoglycoside phosphotransferase" evidence="1">
    <location>
        <begin position="171"/>
        <end position="414"/>
    </location>
</feature>
<evidence type="ECO:0000313" key="2">
    <source>
        <dbReference type="EMBL" id="NKQ57068.1"/>
    </source>
</evidence>
<reference evidence="2 3" key="1">
    <citation type="submission" date="2020-04" db="EMBL/GenBank/DDBJ databases">
        <title>Novel species.</title>
        <authorList>
            <person name="Teo W.F.A."/>
            <person name="Lipun K."/>
            <person name="Srisuk N."/>
            <person name="Duangmal K."/>
        </authorList>
    </citation>
    <scope>NUCLEOTIDE SEQUENCE [LARGE SCALE GENOMIC DNA]</scope>
    <source>
        <strain evidence="2 3">K13G38</strain>
    </source>
</reference>
<dbReference type="InterPro" id="IPR011009">
    <property type="entry name" value="Kinase-like_dom_sf"/>
</dbReference>
<comment type="caution">
    <text evidence="2">The sequence shown here is derived from an EMBL/GenBank/DDBJ whole genome shotgun (WGS) entry which is preliminary data.</text>
</comment>
<dbReference type="SUPFAM" id="SSF56112">
    <property type="entry name" value="Protein kinase-like (PK-like)"/>
    <property type="match status" value="1"/>
</dbReference>
<protein>
    <submittedName>
        <fullName evidence="2">Phosphotransferase family protein</fullName>
    </submittedName>
</protein>
<dbReference type="InterPro" id="IPR051678">
    <property type="entry name" value="AGP_Transferase"/>
</dbReference>
<organism evidence="2 3">
    <name type="scientific">Amycolatopsis acididurans</name>
    <dbReference type="NCBI Taxonomy" id="2724524"/>
    <lineage>
        <taxon>Bacteria</taxon>
        <taxon>Bacillati</taxon>
        <taxon>Actinomycetota</taxon>
        <taxon>Actinomycetes</taxon>
        <taxon>Pseudonocardiales</taxon>
        <taxon>Pseudonocardiaceae</taxon>
        <taxon>Amycolatopsis</taxon>
    </lineage>
</organism>
<dbReference type="Gene3D" id="3.90.1200.10">
    <property type="match status" value="1"/>
</dbReference>
<name>A0ABX1JBL1_9PSEU</name>
<dbReference type="Gene3D" id="3.30.200.20">
    <property type="entry name" value="Phosphorylase Kinase, domain 1"/>
    <property type="match status" value="1"/>
</dbReference>
<gene>
    <name evidence="2" type="ORF">HFP15_29780</name>
</gene>
<dbReference type="RefSeq" id="WP_168520090.1">
    <property type="nucleotide sequence ID" value="NZ_JAAXLS010000030.1"/>
</dbReference>
<dbReference type="EMBL" id="JAAXLS010000030">
    <property type="protein sequence ID" value="NKQ57068.1"/>
    <property type="molecule type" value="Genomic_DNA"/>
</dbReference>
<sequence>MVPKLSARPAQAVPPVDRAIEAALSGLPAGAEQAAAVRELGASLRHRAVLDDQVRERRILRLPEITGTAARLWSSPPGKPDELFEAVFNDAPALVGRAATAAEDAGHLARLVEWLIETDLAQVPNAVGDDERSGAAEQVQPAPTVSAGELLACLRKQARAGEVVHAVSNVRVLSGGFSKEMLTAAVEYGRGARDVVIRKVAKGRTAHTLAGEFAALSFAWQHRVPVPEPLWLDESALGQPAFATGMSAGRCVGDVWGPSQPVDRRTAERIAAVLARLHSLDTSSLTSAPLPPMCTRDEIAGAVDERRQVLDAVAEAADPYAAVFALVLAWLREHVPGDVARPVLVHGDFGLHNILIEGTAPTAVLDWERAHLGDPAEDLAYVRPSVEPILPWEEFLRAYQDAGGPRPDPRRLAYYRVWHDAWRGVSAYRLRAKFVADPARISDAVAGLLMSPRFLLRAAHSAFGPAAKAC</sequence>
<dbReference type="CDD" id="cd05154">
    <property type="entry name" value="ACAD10_11_N-like"/>
    <property type="match status" value="1"/>
</dbReference>
<dbReference type="InterPro" id="IPR041726">
    <property type="entry name" value="ACAD10_11_N"/>
</dbReference>
<dbReference type="Pfam" id="PF01636">
    <property type="entry name" value="APH"/>
    <property type="match status" value="1"/>
</dbReference>
<keyword evidence="3" id="KW-1185">Reference proteome</keyword>
<dbReference type="PANTHER" id="PTHR21310:SF57">
    <property type="entry name" value="BLR2944 PROTEIN"/>
    <property type="match status" value="1"/>
</dbReference>
<accession>A0ABX1JBL1</accession>
<dbReference type="Proteomes" id="UP000715441">
    <property type="component" value="Unassembled WGS sequence"/>
</dbReference>
<proteinExistence type="predicted"/>
<evidence type="ECO:0000259" key="1">
    <source>
        <dbReference type="Pfam" id="PF01636"/>
    </source>
</evidence>